<reference evidence="10" key="2">
    <citation type="journal article" date="2013" name="PLoS Genet.">
        <title>Comparative genome structure, secondary metabolite, and effector coding capacity across Cochliobolus pathogens.</title>
        <authorList>
            <person name="Condon B.J."/>
            <person name="Leng Y."/>
            <person name="Wu D."/>
            <person name="Bushley K.E."/>
            <person name="Ohm R.A."/>
            <person name="Otillar R."/>
            <person name="Martin J."/>
            <person name="Schackwitz W."/>
            <person name="Grimwood J."/>
            <person name="MohdZainudin N."/>
            <person name="Xue C."/>
            <person name="Wang R."/>
            <person name="Manning V.A."/>
            <person name="Dhillon B."/>
            <person name="Tu Z.J."/>
            <person name="Steffenson B.J."/>
            <person name="Salamov A."/>
            <person name="Sun H."/>
            <person name="Lowry S."/>
            <person name="LaButti K."/>
            <person name="Han J."/>
            <person name="Copeland A."/>
            <person name="Lindquist E."/>
            <person name="Barry K."/>
            <person name="Schmutz J."/>
            <person name="Baker S.E."/>
            <person name="Ciuffetti L.M."/>
            <person name="Grigoriev I.V."/>
            <person name="Zhong S."/>
            <person name="Turgeon B.G."/>
        </authorList>
    </citation>
    <scope>NUCLEOTIDE SEQUENCE [LARGE SCALE GENOMIC DNA]</scope>
    <source>
        <strain evidence="10">C5 / ATCC 48332 / race O</strain>
    </source>
</reference>
<dbReference type="OMA" id="MVDTIWE"/>
<evidence type="ECO:0000256" key="6">
    <source>
        <dbReference type="SAM" id="MobiDB-lite"/>
    </source>
</evidence>
<feature type="domain" description="Rhodopsin" evidence="8">
    <location>
        <begin position="33"/>
        <end position="277"/>
    </location>
</feature>
<gene>
    <name evidence="9" type="ORF">COCHEDRAFT_1162581</name>
</gene>
<keyword evidence="4 7" id="KW-0472">Membrane</keyword>
<comment type="subcellular location">
    <subcellularLocation>
        <location evidence="1">Membrane</location>
        <topology evidence="1">Multi-pass membrane protein</topology>
    </subcellularLocation>
</comment>
<evidence type="ECO:0000256" key="7">
    <source>
        <dbReference type="SAM" id="Phobius"/>
    </source>
</evidence>
<name>M2V9L9_COCH5</name>
<comment type="similarity">
    <text evidence="5">Belongs to the SAT4 family.</text>
</comment>
<keyword evidence="3 7" id="KW-1133">Transmembrane helix</keyword>
<dbReference type="OrthoDB" id="444631at2759"/>
<feature type="transmembrane region" description="Helical" evidence="7">
    <location>
        <begin position="190"/>
        <end position="209"/>
    </location>
</feature>
<evidence type="ECO:0000256" key="3">
    <source>
        <dbReference type="ARBA" id="ARBA00022989"/>
    </source>
</evidence>
<keyword evidence="10" id="KW-1185">Reference proteome</keyword>
<feature type="transmembrane region" description="Helical" evidence="7">
    <location>
        <begin position="221"/>
        <end position="243"/>
    </location>
</feature>
<feature type="region of interest" description="Disordered" evidence="6">
    <location>
        <begin position="354"/>
        <end position="387"/>
    </location>
</feature>
<dbReference type="EMBL" id="KB445569">
    <property type="protein sequence ID" value="EMD96662.1"/>
    <property type="molecule type" value="Genomic_DNA"/>
</dbReference>
<dbReference type="InterPro" id="IPR049326">
    <property type="entry name" value="Rhodopsin_dom_fungi"/>
</dbReference>
<evidence type="ECO:0000256" key="1">
    <source>
        <dbReference type="ARBA" id="ARBA00004141"/>
    </source>
</evidence>
<dbReference type="HOGENOM" id="CLU_044100_0_0_1"/>
<reference evidence="9 10" key="1">
    <citation type="journal article" date="2012" name="PLoS Pathog.">
        <title>Diverse lifestyles and strategies of plant pathogenesis encoded in the genomes of eighteen Dothideomycetes fungi.</title>
        <authorList>
            <person name="Ohm R.A."/>
            <person name="Feau N."/>
            <person name="Henrissat B."/>
            <person name="Schoch C.L."/>
            <person name="Horwitz B.A."/>
            <person name="Barry K.W."/>
            <person name="Condon B.J."/>
            <person name="Copeland A.C."/>
            <person name="Dhillon B."/>
            <person name="Glaser F."/>
            <person name="Hesse C.N."/>
            <person name="Kosti I."/>
            <person name="LaButti K."/>
            <person name="Lindquist E.A."/>
            <person name="Lucas S."/>
            <person name="Salamov A.A."/>
            <person name="Bradshaw R.E."/>
            <person name="Ciuffetti L."/>
            <person name="Hamelin R.C."/>
            <person name="Kema G.H.J."/>
            <person name="Lawrence C."/>
            <person name="Scott J.A."/>
            <person name="Spatafora J.W."/>
            <person name="Turgeon B.G."/>
            <person name="de Wit P.J.G.M."/>
            <person name="Zhong S."/>
            <person name="Goodwin S.B."/>
            <person name="Grigoriev I.V."/>
        </authorList>
    </citation>
    <scope>NUCLEOTIDE SEQUENCE [LARGE SCALE GENOMIC DNA]</scope>
    <source>
        <strain evidence="10">C5 / ATCC 48332 / race O</strain>
    </source>
</reference>
<dbReference type="AlphaFoldDB" id="M2V9L9"/>
<evidence type="ECO:0000256" key="2">
    <source>
        <dbReference type="ARBA" id="ARBA00022692"/>
    </source>
</evidence>
<evidence type="ECO:0000256" key="5">
    <source>
        <dbReference type="ARBA" id="ARBA00038359"/>
    </source>
</evidence>
<feature type="transmembrane region" description="Helical" evidence="7">
    <location>
        <begin position="255"/>
        <end position="277"/>
    </location>
</feature>
<evidence type="ECO:0000313" key="9">
    <source>
        <dbReference type="EMBL" id="EMD96662.1"/>
    </source>
</evidence>
<proteinExistence type="inferred from homology"/>
<dbReference type="eggNOG" id="ENOG502SJIJ">
    <property type="taxonomic scope" value="Eukaryota"/>
</dbReference>
<evidence type="ECO:0000259" key="8">
    <source>
        <dbReference type="Pfam" id="PF20684"/>
    </source>
</evidence>
<dbReference type="PANTHER" id="PTHR33048">
    <property type="entry name" value="PTH11-LIKE INTEGRAL MEMBRANE PROTEIN (AFU_ORTHOLOGUE AFUA_5G11245)"/>
    <property type="match status" value="1"/>
</dbReference>
<organism evidence="9 10">
    <name type="scientific">Cochliobolus heterostrophus (strain C5 / ATCC 48332 / race O)</name>
    <name type="common">Southern corn leaf blight fungus</name>
    <name type="synonym">Bipolaris maydis</name>
    <dbReference type="NCBI Taxonomy" id="701091"/>
    <lineage>
        <taxon>Eukaryota</taxon>
        <taxon>Fungi</taxon>
        <taxon>Dikarya</taxon>
        <taxon>Ascomycota</taxon>
        <taxon>Pezizomycotina</taxon>
        <taxon>Dothideomycetes</taxon>
        <taxon>Pleosporomycetidae</taxon>
        <taxon>Pleosporales</taxon>
        <taxon>Pleosporineae</taxon>
        <taxon>Pleosporaceae</taxon>
        <taxon>Bipolaris</taxon>
    </lineage>
</organism>
<keyword evidence="2 7" id="KW-0812">Transmembrane</keyword>
<evidence type="ECO:0000313" key="10">
    <source>
        <dbReference type="Proteomes" id="UP000016936"/>
    </source>
</evidence>
<protein>
    <recommendedName>
        <fullName evidence="8">Rhodopsin domain-containing protein</fullName>
    </recommendedName>
</protein>
<dbReference type="PANTHER" id="PTHR33048:SF92">
    <property type="entry name" value="INTEGRAL MEMBRANE PROTEIN"/>
    <property type="match status" value="1"/>
</dbReference>
<dbReference type="Pfam" id="PF20684">
    <property type="entry name" value="Fung_rhodopsin"/>
    <property type="match status" value="1"/>
</dbReference>
<dbReference type="InterPro" id="IPR052337">
    <property type="entry name" value="SAT4-like"/>
</dbReference>
<evidence type="ECO:0000256" key="4">
    <source>
        <dbReference type="ARBA" id="ARBA00023136"/>
    </source>
</evidence>
<feature type="transmembrane region" description="Helical" evidence="7">
    <location>
        <begin position="103"/>
        <end position="126"/>
    </location>
</feature>
<accession>M2V9L9</accession>
<sequence length="387" mass="43305">MRPEDTAGRVPREALIISQSVMLALCVVAVTTRFIIRFRVQKQSFSADDGFLLLAFSLLLCSVVVMFTEVMDRMYLIVALQTGVPGVVPPPDWMQISFHFHKWVTVCGMVSWAAVVAVKLSFLFFFKKLIDRVPVLNYYWWVVVLFNVACLGYGIAIWYIGCPYYFDPRELQCATGRFKKLLVHHSTAQMVLDLVGDAMILAIPICIIWQIKVQWTQKVALASSLCLTVIMMATTVARLAGLINNDMVDTIWELYWTVVSAQVGVFLAAATAFRSFFISRKNSKALTPKEQAQRFFSASFAAKFNRKRKDTLLDDTLESGTGKGPLGLPSVPRAQMTGLRTFINDQGEIQSIQANSPESTLYGKEEDSARLHSSASSKEPVVVIRDV</sequence>
<feature type="transmembrane region" description="Helical" evidence="7">
    <location>
        <begin position="16"/>
        <end position="38"/>
    </location>
</feature>
<dbReference type="GO" id="GO:0016020">
    <property type="term" value="C:membrane"/>
    <property type="evidence" value="ECO:0007669"/>
    <property type="project" value="UniProtKB-SubCell"/>
</dbReference>
<feature type="transmembrane region" description="Helical" evidence="7">
    <location>
        <begin position="50"/>
        <end position="68"/>
    </location>
</feature>
<feature type="transmembrane region" description="Helical" evidence="7">
    <location>
        <begin position="138"/>
        <end position="161"/>
    </location>
</feature>
<dbReference type="Proteomes" id="UP000016936">
    <property type="component" value="Unassembled WGS sequence"/>
</dbReference>